<gene>
    <name evidence="1" type="ORF">RADP37_05292</name>
</gene>
<dbReference type="RefSeq" id="WP_314215261.1">
    <property type="nucleotide sequence ID" value="NZ_CP025189.1"/>
</dbReference>
<dbReference type="EMBL" id="CP025189">
    <property type="protein sequence ID" value="AWV21705.1"/>
    <property type="molecule type" value="Genomic_DNA"/>
</dbReference>
<dbReference type="AlphaFoldDB" id="A0A4Y1MUK4"/>
<proteinExistence type="predicted"/>
<sequence>MSGSLPADVRAALTLDRALGRLARFYAGESVRMTATFTNAQSLEPIEVSGVTFAFGRPDLSETIVPEGFAVRLGVGVWACALVPVLAGTWSVVVRCLGPSASIAVRSFDIAPLPAGAQPPPANLVASDDGLFLLLTPDGAAITL</sequence>
<accession>A0A4Y1MUK4</accession>
<protein>
    <submittedName>
        <fullName evidence="1">Uncharacterized protein</fullName>
    </submittedName>
</protein>
<reference evidence="1" key="1">
    <citation type="submission" date="2017-12" db="EMBL/GenBank/DDBJ databases">
        <authorList>
            <person name="Martens C."/>
            <person name="Dahlstrom E."/>
            <person name="Barbian K."/>
            <person name="Sykora L."/>
            <person name="Ricklefs S."/>
            <person name="Bruno D."/>
            <person name="Anzick I."/>
            <person name="Myles I."/>
            <person name="Datta S.K."/>
        </authorList>
    </citation>
    <scope>NUCLEOTIDE SEQUENCE</scope>
    <source>
        <strain evidence="1">AD2</strain>
    </source>
</reference>
<name>A0A4Y1MUK4_9PROT</name>
<evidence type="ECO:0000313" key="1">
    <source>
        <dbReference type="EMBL" id="AWV21705.1"/>
    </source>
</evidence>
<organism evidence="1">
    <name type="scientific">Roseomonas mucosa</name>
    <dbReference type="NCBI Taxonomy" id="207340"/>
    <lineage>
        <taxon>Bacteria</taxon>
        <taxon>Pseudomonadati</taxon>
        <taxon>Pseudomonadota</taxon>
        <taxon>Alphaproteobacteria</taxon>
        <taxon>Acetobacterales</taxon>
        <taxon>Roseomonadaceae</taxon>
        <taxon>Roseomonas</taxon>
    </lineage>
</organism>